<keyword evidence="2 4" id="KW-0547">Nucleotide-binding</keyword>
<dbReference type="AlphaFoldDB" id="A0A1C7M5A9"/>
<protein>
    <recommendedName>
        <fullName evidence="4">GTP-binding protein</fullName>
    </recommendedName>
</protein>
<feature type="region of interest" description="Disordered" evidence="5">
    <location>
        <begin position="337"/>
        <end position="401"/>
    </location>
</feature>
<dbReference type="STRING" id="5627.A0A1C7M5A9"/>
<dbReference type="PANTHER" id="PTHR11259">
    <property type="entry name" value="RAS-RELATED GTP BINDING RAG/GTR YEAST"/>
    <property type="match status" value="1"/>
</dbReference>
<dbReference type="OrthoDB" id="26136at2759"/>
<proteinExistence type="inferred from homology"/>
<dbReference type="InterPro" id="IPR027417">
    <property type="entry name" value="P-loop_NTPase"/>
</dbReference>
<comment type="function">
    <text evidence="4">GTPase involved in activation of the TORC1 signaling pathway, which promotes growth and represses autophagy in nutrient-rich conditions.</text>
</comment>
<comment type="subunit">
    <text evidence="4">Component of the GSE complex.</text>
</comment>
<dbReference type="Gene3D" id="3.30.450.190">
    <property type="match status" value="1"/>
</dbReference>
<accession>A0A1C7M5A9</accession>
<name>A0A1C7M5A9_GRIFR</name>
<dbReference type="GO" id="GO:0005634">
    <property type="term" value="C:nucleus"/>
    <property type="evidence" value="ECO:0007669"/>
    <property type="project" value="TreeGrafter"/>
</dbReference>
<dbReference type="PANTHER" id="PTHR11259:SF2">
    <property type="entry name" value="GH16429P"/>
    <property type="match status" value="1"/>
</dbReference>
<keyword evidence="7" id="KW-1185">Reference proteome</keyword>
<dbReference type="EMBL" id="LUGG01000009">
    <property type="protein sequence ID" value="OBZ72101.1"/>
    <property type="molecule type" value="Genomic_DNA"/>
</dbReference>
<organism evidence="6 7">
    <name type="scientific">Grifola frondosa</name>
    <name type="common">Maitake</name>
    <name type="synonym">Polyporus frondosus</name>
    <dbReference type="NCBI Taxonomy" id="5627"/>
    <lineage>
        <taxon>Eukaryota</taxon>
        <taxon>Fungi</taxon>
        <taxon>Dikarya</taxon>
        <taxon>Basidiomycota</taxon>
        <taxon>Agaricomycotina</taxon>
        <taxon>Agaricomycetes</taxon>
        <taxon>Polyporales</taxon>
        <taxon>Grifolaceae</taxon>
        <taxon>Grifola</taxon>
    </lineage>
</organism>
<dbReference type="OMA" id="FGPLYKS"/>
<keyword evidence="3 4" id="KW-0342">GTP-binding</keyword>
<feature type="compositionally biased region" description="Pro residues" evidence="5">
    <location>
        <begin position="364"/>
        <end position="378"/>
    </location>
</feature>
<evidence type="ECO:0000256" key="2">
    <source>
        <dbReference type="ARBA" id="ARBA00022741"/>
    </source>
</evidence>
<evidence type="ECO:0000256" key="4">
    <source>
        <dbReference type="RuleBase" id="RU367014"/>
    </source>
</evidence>
<dbReference type="GO" id="GO:0009267">
    <property type="term" value="P:cellular response to starvation"/>
    <property type="evidence" value="ECO:0007669"/>
    <property type="project" value="TreeGrafter"/>
</dbReference>
<dbReference type="InterPro" id="IPR006762">
    <property type="entry name" value="Gtr1_RagA"/>
</dbReference>
<feature type="compositionally biased region" description="Pro residues" evidence="5">
    <location>
        <begin position="341"/>
        <end position="354"/>
    </location>
</feature>
<reference evidence="6 7" key="1">
    <citation type="submission" date="2016-03" db="EMBL/GenBank/DDBJ databases">
        <title>Whole genome sequencing of Grifola frondosa 9006-11.</title>
        <authorList>
            <person name="Min B."/>
            <person name="Park H."/>
            <person name="Kim J.-G."/>
            <person name="Cho H."/>
            <person name="Oh Y.-L."/>
            <person name="Kong W.-S."/>
            <person name="Choi I.-G."/>
        </authorList>
    </citation>
    <scope>NUCLEOTIDE SEQUENCE [LARGE SCALE GENOMIC DNA]</scope>
    <source>
        <strain evidence="6 7">9006-11</strain>
    </source>
</reference>
<dbReference type="GO" id="GO:0005525">
    <property type="term" value="F:GTP binding"/>
    <property type="evidence" value="ECO:0007669"/>
    <property type="project" value="UniProtKB-UniRule"/>
</dbReference>
<dbReference type="GO" id="GO:0003924">
    <property type="term" value="F:GTPase activity"/>
    <property type="evidence" value="ECO:0007669"/>
    <property type="project" value="UniProtKB-UniRule"/>
</dbReference>
<dbReference type="GO" id="GO:0010507">
    <property type="term" value="P:negative regulation of autophagy"/>
    <property type="evidence" value="ECO:0007669"/>
    <property type="project" value="TreeGrafter"/>
</dbReference>
<comment type="similarity">
    <text evidence="1 4">Belongs to the GTR/RAG GTP-binding protein family.</text>
</comment>
<sequence>MVFPTPRSSSVASTRLGPVNAFLAFLVAVNDDVATSRVLLKSSPDPASQRDHSSRCRAHEDPPVGYAEVRVSSSFLDRISPLPPYYRSGKTSIQQVLFNNMSPKQTFYLEKSTRVTKHTFDTVIPLEIWDCPGDISLDALDAPLSQFATMIFVIDIQVGFYLSCLSPYLLIRDALLEGCIHPAYRQLVDFILAAYQENPNMNFEVFVHKAETLSEEYKIENFRNIQQRVLDELTYISIEYEQLPINFQLTSIFDHTLHDAFSRVLHKLIDSLPYLEDLLNVFCANSQASKAFLFDVASRLYVATDASPVDPPTHNQCTDYLEMLNSFGPLYKSVTASPMRFHPPPPPTPTPSTPASPASAPSLPHSPLPPSSPLPASPSPSQSETPSMRTPTLAAPPLAPVPRAPPKPLFYPSASASLSPSAGGAGRTLTYHLVTSKLALLALLPTPVFEARRGLVEYNVVFFREGVQEIYEVEEEARRVPG</sequence>
<dbReference type="GO" id="GO:1990131">
    <property type="term" value="C:Gtr1-Gtr2 GTPase complex"/>
    <property type="evidence" value="ECO:0007669"/>
    <property type="project" value="UniProtKB-UniRule"/>
</dbReference>
<comment type="caution">
    <text evidence="6">The sequence shown here is derived from an EMBL/GenBank/DDBJ whole genome shotgun (WGS) entry which is preliminary data.</text>
</comment>
<evidence type="ECO:0000256" key="5">
    <source>
        <dbReference type="SAM" id="MobiDB-lite"/>
    </source>
</evidence>
<feature type="compositionally biased region" description="Basic and acidic residues" evidence="5">
    <location>
        <begin position="48"/>
        <end position="60"/>
    </location>
</feature>
<dbReference type="SUPFAM" id="SSF52540">
    <property type="entry name" value="P-loop containing nucleoside triphosphate hydrolases"/>
    <property type="match status" value="1"/>
</dbReference>
<dbReference type="Pfam" id="PF04670">
    <property type="entry name" value="Gtr1_RagA"/>
    <property type="match status" value="1"/>
</dbReference>
<dbReference type="Gene3D" id="3.40.50.300">
    <property type="entry name" value="P-loop containing nucleotide triphosphate hydrolases"/>
    <property type="match status" value="1"/>
</dbReference>
<evidence type="ECO:0000313" key="7">
    <source>
        <dbReference type="Proteomes" id="UP000092993"/>
    </source>
</evidence>
<evidence type="ECO:0000256" key="1">
    <source>
        <dbReference type="ARBA" id="ARBA00007756"/>
    </source>
</evidence>
<dbReference type="GO" id="GO:0000329">
    <property type="term" value="C:fungal-type vacuole membrane"/>
    <property type="evidence" value="ECO:0007669"/>
    <property type="project" value="TreeGrafter"/>
</dbReference>
<evidence type="ECO:0000313" key="6">
    <source>
        <dbReference type="EMBL" id="OBZ72101.1"/>
    </source>
</evidence>
<dbReference type="GO" id="GO:1904263">
    <property type="term" value="P:positive regulation of TORC1 signaling"/>
    <property type="evidence" value="ECO:0007669"/>
    <property type="project" value="TreeGrafter"/>
</dbReference>
<gene>
    <name evidence="6" type="primary">gtr2</name>
    <name evidence="6" type="ORF">A0H81_07678</name>
</gene>
<evidence type="ECO:0000256" key="3">
    <source>
        <dbReference type="ARBA" id="ARBA00023134"/>
    </source>
</evidence>
<dbReference type="Proteomes" id="UP000092993">
    <property type="component" value="Unassembled WGS sequence"/>
</dbReference>
<feature type="region of interest" description="Disordered" evidence="5">
    <location>
        <begin position="40"/>
        <end position="60"/>
    </location>
</feature>